<dbReference type="eggNOG" id="COG4122">
    <property type="taxonomic scope" value="Bacteria"/>
</dbReference>
<accession>F6DM52</accession>
<dbReference type="OrthoDB" id="9795498at2"/>
<dbReference type="STRING" id="696281.Desru_1119"/>
<dbReference type="Gene3D" id="3.40.50.150">
    <property type="entry name" value="Vaccinia Virus protein VP39"/>
    <property type="match status" value="1"/>
</dbReference>
<reference evidence="2" key="1">
    <citation type="submission" date="2011-05" db="EMBL/GenBank/DDBJ databases">
        <title>Complete sequence of Desulfotomaculum ruminis DSM 2154.</title>
        <authorList>
            <person name="Lucas S."/>
            <person name="Copeland A."/>
            <person name="Lapidus A."/>
            <person name="Cheng J.-F."/>
            <person name="Goodwin L."/>
            <person name="Pitluck S."/>
            <person name="Lu M."/>
            <person name="Detter J.C."/>
            <person name="Han C."/>
            <person name="Tapia R."/>
            <person name="Land M."/>
            <person name="Hauser L."/>
            <person name="Kyrpides N."/>
            <person name="Ivanova N."/>
            <person name="Mikhailova N."/>
            <person name="Pagani I."/>
            <person name="Stams A.J.M."/>
            <person name="Plugge C.M."/>
            <person name="Muyzer G."/>
            <person name="Kuever J."/>
            <person name="Parshina S.N."/>
            <person name="Ivanova A.E."/>
            <person name="Nazina T.N."/>
            <person name="Brambilla E."/>
            <person name="Spring S."/>
            <person name="Klenk H.-P."/>
            <person name="Woyke T."/>
        </authorList>
    </citation>
    <scope>NUCLEOTIDE SEQUENCE [LARGE SCALE GENOMIC DNA]</scope>
    <source>
        <strain evidence="2">ATCC 23193 / DSM 2154 / NCIB 8452 / DL</strain>
    </source>
</reference>
<dbReference type="AlphaFoldDB" id="F6DM52"/>
<dbReference type="Proteomes" id="UP000009234">
    <property type="component" value="Chromosome"/>
</dbReference>
<dbReference type="SUPFAM" id="SSF53335">
    <property type="entry name" value="S-adenosyl-L-methionine-dependent methyltransferases"/>
    <property type="match status" value="1"/>
</dbReference>
<proteinExistence type="predicted"/>
<evidence type="ECO:0000313" key="2">
    <source>
        <dbReference type="Proteomes" id="UP000009234"/>
    </source>
</evidence>
<dbReference type="Pfam" id="PF13578">
    <property type="entry name" value="Methyltransf_24"/>
    <property type="match status" value="1"/>
</dbReference>
<dbReference type="RefSeq" id="WP_013841165.1">
    <property type="nucleotide sequence ID" value="NC_015589.1"/>
</dbReference>
<dbReference type="HOGENOM" id="CLU_058422_0_0_9"/>
<dbReference type="EMBL" id="CP002780">
    <property type="protein sequence ID" value="AEG59394.1"/>
    <property type="molecule type" value="Genomic_DNA"/>
</dbReference>
<protein>
    <recommendedName>
        <fullName evidence="3">Methyltransferase domain-containing protein</fullName>
    </recommendedName>
</protein>
<organism evidence="1 2">
    <name type="scientific">Desulforamulus ruminis (strain ATCC 23193 / DSM 2154 / NCIMB 8452 / DL)</name>
    <name type="common">Desulfotomaculum ruminis</name>
    <dbReference type="NCBI Taxonomy" id="696281"/>
    <lineage>
        <taxon>Bacteria</taxon>
        <taxon>Bacillati</taxon>
        <taxon>Bacillota</taxon>
        <taxon>Clostridia</taxon>
        <taxon>Eubacteriales</taxon>
        <taxon>Peptococcaceae</taxon>
        <taxon>Desulforamulus</taxon>
    </lineage>
</organism>
<dbReference type="InterPro" id="IPR029063">
    <property type="entry name" value="SAM-dependent_MTases_sf"/>
</dbReference>
<sequence>MKDIKEFFSLLFSQEAKEAWQEYLQQFEGNYEVFWHQMERNLSEEELMRMFRIMLMITGKGLFPFERRVRLFELAESMGMHIMPDHFYEPVPNTLALNQEAWQVYDARGMELDGEKQLDLLQEMAEFIREMEDTPHEMPAAGCQYYFNSPSFCPTDAVFYYAVLRYFRPQRVFEIGCGHSTLVAARAAAKNGGMELTCVEPYPAEYLKKDLGISCRLIIKKVQELPLDTFQQLQANDVLFIDSSHVSKIGSDVNYLLLRVLPLLNPGVIVHFHDIFLPDEYPEHWIKEKKIFWNEQYLLHAFMLFNADYEVLLANHYLGKYHKPQLQRLMPKAPSHGGGSFWIRRKVKARQ</sequence>
<evidence type="ECO:0008006" key="3">
    <source>
        <dbReference type="Google" id="ProtNLM"/>
    </source>
</evidence>
<evidence type="ECO:0000313" key="1">
    <source>
        <dbReference type="EMBL" id="AEG59394.1"/>
    </source>
</evidence>
<reference evidence="1 2" key="2">
    <citation type="journal article" date="2012" name="Stand. Genomic Sci.">
        <title>Complete genome sequence of the sulfate-reducing firmicute Desulfotomaculum ruminis type strain (DL(T)).</title>
        <authorList>
            <person name="Spring S."/>
            <person name="Visser M."/>
            <person name="Lu M."/>
            <person name="Copeland A."/>
            <person name="Lapidus A."/>
            <person name="Lucas S."/>
            <person name="Cheng J.F."/>
            <person name="Han C."/>
            <person name="Tapia R."/>
            <person name="Goodwin L.A."/>
            <person name="Pitluck S."/>
            <person name="Ivanova N."/>
            <person name="Land M."/>
            <person name="Hauser L."/>
            <person name="Larimer F."/>
            <person name="Rohde M."/>
            <person name="Goker M."/>
            <person name="Detter J.C."/>
            <person name="Kyrpides N.C."/>
            <person name="Woyke T."/>
            <person name="Schaap P.J."/>
            <person name="Plugge C.M."/>
            <person name="Muyzer G."/>
            <person name="Kuever J."/>
            <person name="Pereira I.A."/>
            <person name="Parshina S.N."/>
            <person name="Bernier-Latmani R."/>
            <person name="Stams A.J."/>
            <person name="Klenk H.P."/>
        </authorList>
    </citation>
    <scope>NUCLEOTIDE SEQUENCE [LARGE SCALE GENOMIC DNA]</scope>
    <source>
        <strain evidence="2">ATCC 23193 / DSM 2154 / NCIB 8452 / DL</strain>
    </source>
</reference>
<dbReference type="KEGG" id="dru:Desru_1119"/>
<name>F6DM52_DESRL</name>
<gene>
    <name evidence="1" type="ordered locus">Desru_1119</name>
</gene>
<keyword evidence="2" id="KW-1185">Reference proteome</keyword>